<dbReference type="Gene3D" id="2.60.40.10">
    <property type="entry name" value="Immunoglobulins"/>
    <property type="match status" value="9"/>
</dbReference>
<accession>A0A6J8CGB3</accession>
<dbReference type="SMART" id="SM00181">
    <property type="entry name" value="EGF"/>
    <property type="match status" value="15"/>
</dbReference>
<name>A0A6J8CGB3_MYTCO</name>
<gene>
    <name evidence="5" type="ORF">MCOR_28742</name>
</gene>
<dbReference type="InterPro" id="IPR036116">
    <property type="entry name" value="FN3_sf"/>
</dbReference>
<dbReference type="PANTHER" id="PTHR46957:SF3">
    <property type="entry name" value="CYTOKINE RECEPTOR"/>
    <property type="match status" value="1"/>
</dbReference>
<proteinExistence type="predicted"/>
<feature type="domain" description="Fibronectin type-III" evidence="4">
    <location>
        <begin position="1416"/>
        <end position="1508"/>
    </location>
</feature>
<dbReference type="InterPro" id="IPR050713">
    <property type="entry name" value="RTP_Phos/Ushers"/>
</dbReference>
<keyword evidence="2" id="KW-1133">Transmembrane helix</keyword>
<protein>
    <recommendedName>
        <fullName evidence="7">Protein-tyrosine-phosphatase</fullName>
    </recommendedName>
</protein>
<reference evidence="5 6" key="1">
    <citation type="submission" date="2020-06" db="EMBL/GenBank/DDBJ databases">
        <authorList>
            <person name="Li R."/>
            <person name="Bekaert M."/>
        </authorList>
    </citation>
    <scope>NUCLEOTIDE SEQUENCE [LARGE SCALE GENOMIC DNA]</scope>
    <source>
        <strain evidence="6">wild</strain>
    </source>
</reference>
<feature type="transmembrane region" description="Helical" evidence="2">
    <location>
        <begin position="2502"/>
        <end position="2530"/>
    </location>
</feature>
<dbReference type="SUPFAM" id="SSF57184">
    <property type="entry name" value="Growth factor receptor domain"/>
    <property type="match status" value="1"/>
</dbReference>
<dbReference type="Pfam" id="PF00041">
    <property type="entry name" value="fn3"/>
    <property type="match status" value="4"/>
</dbReference>
<feature type="domain" description="Fibronectin type-III" evidence="4">
    <location>
        <begin position="592"/>
        <end position="688"/>
    </location>
</feature>
<sequence length="2630" mass="289705">MRFNESIYVSELQSGVTCTRENDATECVPNAACKSGVCTCITGYYDDTFGGNGGQCVAELQSGVTCTRENDATECVPNAACKNEGSGLKCYCDTGFYGDNFDGNGIRCVAECVPNAVCQGGFCTCNSGYYDDNFATCGGQCIPEKESGVTCTQANQPTECVPNAVCQGGVCTCNTGYYDDNFSTTGGQCLSELESGETCTQANLTTECIPNAICKSDGATGLQCTCNSGYYDSNFAIAKGSCELELQSEVTCTQNNQPTECVPNAVCENTGSGQKCSCTSDYYDSNGSNPDGTCNTKILIDQGCTDNGPSYQCKDSNSQCALISGAYKCACITNYYNSAGTCTPQTDVGVTCDPFYTGECKDPYSSCVSADGGHKCLCNVGYYDYIGRCTEQVLLESSCTANRPDNQCKDRNAECKDVNGLKCLCKDTFYKDKDGNCTKKVDLNATCTADQPVDQCSDLKAECTSSKKCYCQNGYFENSGNVCTKKVALVAVCNSGQSNYQCKDVNSECKMDTGTFNTKCLCKNDLYANNANVCVQKSLLGEVCSNGQQHNPCSVENSECIAEATESVVYKCFCKTNFYRHVQTCSDLSLLQVVNLEVPRDTTREVYLLIMWTVPDTKAFIDKYQIKITVNGGVAENLIDVVKTENQYNMTNRQPGQTYVIDVISVETASRPEPQTTSVDILAGTRPAVPSAIITKDILGPSITVSWTVIGIIQHLSGTINGSSVTPKAFNITNLSTSQTPTQSFNLVKNGERYDISVKAYSNGFTSADFTETIRTTSTQRQYCFQMETLNDAVSPQNNKSPRSSQQTIVHKTCDVQRKVNINSVDANSMVVSTIDGLFPYISYHVWIAAVNGNGDGERNETLFMTASEVPEIPRSVVTTVQGPTVIRVSWTKPTIQPGNTTYRIKAYEVLGGTYTYVKNITVNGYDIETVNFYGLDEYWDYTFTVTASTIKGAATSPMTTVVKTNQAPPGKVTNFEIMTPANVFTTMQVSWAIPLLRERNSIIKEYIIKNNISGVTIVETIPAESEMLQKFYYITPDRYYKVELYASNILNQHGEKVQKIYFASSKSKGSRYAHEESNLGDQYEDLGMNNISSYQELGAKDNPNVYDQIGRILLSFMLCIPCEAAVEHLSCTAINSSSCDLYGNAVCGDTNTCRCMDNYYDHNGVTCHQKSALEETCINGQPANQCSLQETECIPATSVVLTINVYVRQVTKVIVLHVNPVMVDLQVTNLDVPDDQTGETYFLVTWTNPSTVGSINKYELILTCNGYSDVINNIPISESQRNVTARIPGRKYSISLVSIETHSRPSQQTTSVTITDGCRPSVSGDIIQNAFNAPVISISWTINGDIEYLSGKVNDSSVNPESFNNTAVSRMSPTVAFNSLRYGERYTFTVRSQSNGFESDPKIQTIRTTPTTPQTPRDFACTDLNIFDRLLTLKWKEPLLPNGDIQHYIVYDTNRNLQFQTNGSVLEQIIDGLQPKQYYYFSIVTVNDASSGISIRTGIISCRTKTALATKPLNAEITGVTKDTISVRWDPPMDPGVQIAYRLTVKNITDSADEKCVQEIILQCSECVTQLKTKTNHTINYIVSNVSPYVMYEVRIQAVSVKGDGNPSDLRKRTLQDIPQRPLNVTGSVVNSSVITVTWNQPIPRLGVTTYYIKAYEVILNSDPVFVKFLNITGFNTQTIQISELEAYWNYTFSVVAATDRGNSEQSEMSPVVTTKQDTPGKVTNFEITRPANIFTTMQVSWEQPLLRENNGIIREYKISHNISGTTTVETITEDSEMFQKLYYITPDRYYQIELYAVNTIDQAGEKLRKIYFASSKSNSQLSDTGYSIGTVVGATIGGILLSCMLCISCGAAIENLSCTASNSSSCDLYGHAVCGYTNTCRCMNNYYDHDGVTCHQKVLLEAVCTSGQPSNQCTDTNAACQMETISTYRCLCKDDYYKNLNAICAGKSALEETCINGQPANQLSLQETECIPATSGGSDYKCLCKAGFYSDSTSCKPFTWTNPGTVGSITRYELTLTFNDISDVINNIPTSETQHNVTSRKPGRKYSISLVSVETHSRPSQQTISVTITDGCRPSVPGDIVQNAFNAPTISIFWTITGDIQYLSGKVNDSSVNPESFNNTAVSRMSPSVSFYNLKNEERYTFTVSSQSNGFESDPKIQTIRTTPTTTDFACTDLNIFDQSITLTRKEPLLPNGDIQHYIVYDTNRNLQFQTNGSVLEQIIEGLQPVALKPLNAEITGVTKVTISVRWDPPMDPGGQILAYRLTVKNITDSSDEKCIQEIVLQCSECVTQHLCHLVPQRPLNVNGSVVNSSFITVTWNQPIPRPGVTTYYIKTYEVIVNSYPVFVKFLNITGFNTQTVQISELEAYWNYTFSVVAATNKGNSEQPEMSAVVTTKQDTSGKVTNFEIMRPANIFTTMQVSWEQPLLREKNGIIREYKISHNISGTTTVETITADSDMFQKLYYITPDRYYQIELYAVNTINQAGEKLRKIYFASSKNGSKGYSLGTVVGAAVGCVCLSVLVLVFVFCLILRRRRNKFIKQTRKSVGVTCNTDNECLSPMTCADGACKCPTNQYWTVSSCTAHTKQLIRENGNNIELMSSMLYEIKQLLPYAYYDVSINAINAACDGNRSD</sequence>
<keyword evidence="2" id="KW-0812">Transmembrane</keyword>
<dbReference type="InterPro" id="IPR009030">
    <property type="entry name" value="Growth_fac_rcpt_cys_sf"/>
</dbReference>
<keyword evidence="6" id="KW-1185">Reference proteome</keyword>
<evidence type="ECO:0000256" key="1">
    <source>
        <dbReference type="PROSITE-ProRule" id="PRU00076"/>
    </source>
</evidence>
<evidence type="ECO:0000313" key="5">
    <source>
        <dbReference type="EMBL" id="CAC5393930.1"/>
    </source>
</evidence>
<dbReference type="PROSITE" id="PS50853">
    <property type="entry name" value="FN3"/>
    <property type="match status" value="6"/>
</dbReference>
<dbReference type="InterPro" id="IPR013783">
    <property type="entry name" value="Ig-like_fold"/>
</dbReference>
<dbReference type="PANTHER" id="PTHR46957">
    <property type="entry name" value="CYTOKINE RECEPTOR"/>
    <property type="match status" value="1"/>
</dbReference>
<comment type="caution">
    <text evidence="1">Lacks conserved residue(s) required for the propagation of feature annotation.</text>
</comment>
<feature type="domain" description="Fibronectin type-III" evidence="4">
    <location>
        <begin position="870"/>
        <end position="971"/>
    </location>
</feature>
<feature type="domain" description="Fibronectin type-III" evidence="4">
    <location>
        <begin position="1622"/>
        <end position="1719"/>
    </location>
</feature>
<dbReference type="SMART" id="SM00060">
    <property type="entry name" value="FN3"/>
    <property type="match status" value="12"/>
</dbReference>
<dbReference type="CDD" id="cd00063">
    <property type="entry name" value="FN3"/>
    <property type="match status" value="7"/>
</dbReference>
<evidence type="ECO:0000259" key="4">
    <source>
        <dbReference type="PROSITE" id="PS50853"/>
    </source>
</evidence>
<dbReference type="Proteomes" id="UP000507470">
    <property type="component" value="Unassembled WGS sequence"/>
</dbReference>
<feature type="domain" description="EGF-like" evidence="3">
    <location>
        <begin position="62"/>
        <end position="102"/>
    </location>
</feature>
<keyword evidence="2" id="KW-0472">Membrane</keyword>
<dbReference type="EMBL" id="CACVKT020005242">
    <property type="protein sequence ID" value="CAC5393930.1"/>
    <property type="molecule type" value="Genomic_DNA"/>
</dbReference>
<keyword evidence="1" id="KW-0245">EGF-like domain</keyword>
<evidence type="ECO:0000313" key="6">
    <source>
        <dbReference type="Proteomes" id="UP000507470"/>
    </source>
</evidence>
<evidence type="ECO:0000256" key="2">
    <source>
        <dbReference type="SAM" id="Phobius"/>
    </source>
</evidence>
<dbReference type="OrthoDB" id="6160356at2759"/>
<feature type="domain" description="Fibronectin type-III" evidence="4">
    <location>
        <begin position="2300"/>
        <end position="2397"/>
    </location>
</feature>
<dbReference type="PROSITE" id="PS50026">
    <property type="entry name" value="EGF_3"/>
    <property type="match status" value="1"/>
</dbReference>
<evidence type="ECO:0000259" key="3">
    <source>
        <dbReference type="PROSITE" id="PS50026"/>
    </source>
</evidence>
<organism evidence="5 6">
    <name type="scientific">Mytilus coruscus</name>
    <name type="common">Sea mussel</name>
    <dbReference type="NCBI Taxonomy" id="42192"/>
    <lineage>
        <taxon>Eukaryota</taxon>
        <taxon>Metazoa</taxon>
        <taxon>Spiralia</taxon>
        <taxon>Lophotrochozoa</taxon>
        <taxon>Mollusca</taxon>
        <taxon>Bivalvia</taxon>
        <taxon>Autobranchia</taxon>
        <taxon>Pteriomorphia</taxon>
        <taxon>Mytilida</taxon>
        <taxon>Mytiloidea</taxon>
        <taxon>Mytilidae</taxon>
        <taxon>Mytilinae</taxon>
        <taxon>Mytilus</taxon>
    </lineage>
</organism>
<dbReference type="InterPro" id="IPR003961">
    <property type="entry name" value="FN3_dom"/>
</dbReference>
<dbReference type="GO" id="GO:0016020">
    <property type="term" value="C:membrane"/>
    <property type="evidence" value="ECO:0007669"/>
    <property type="project" value="UniProtKB-SubCell"/>
</dbReference>
<evidence type="ECO:0008006" key="7">
    <source>
        <dbReference type="Google" id="ProtNLM"/>
    </source>
</evidence>
<feature type="domain" description="Fibronectin type-III" evidence="4">
    <location>
        <begin position="1512"/>
        <end position="1619"/>
    </location>
</feature>
<dbReference type="InterPro" id="IPR000742">
    <property type="entry name" value="EGF"/>
</dbReference>
<dbReference type="SUPFAM" id="SSF49265">
    <property type="entry name" value="Fibronectin type III"/>
    <property type="match status" value="9"/>
</dbReference>